<evidence type="ECO:0000259" key="1">
    <source>
        <dbReference type="PROSITE" id="PS51186"/>
    </source>
</evidence>
<reference evidence="2 3" key="1">
    <citation type="submission" date="2015-06" db="EMBL/GenBank/DDBJ databases">
        <title>Draft genome of the moderately acidophilic sulfate reducer Candidatus Desulfosporosinus acididurans strain M1.</title>
        <authorList>
            <person name="Poehlein A."/>
            <person name="Petzsch P."/>
            <person name="Johnson B.D."/>
            <person name="Schloemann M."/>
            <person name="Daniel R."/>
            <person name="Muehling M."/>
        </authorList>
    </citation>
    <scope>NUCLEOTIDE SEQUENCE [LARGE SCALE GENOMIC DNA]</scope>
    <source>
        <strain evidence="2 3">M1</strain>
    </source>
</reference>
<gene>
    <name evidence="2" type="ORF">DEAC_c44040</name>
</gene>
<dbReference type="SUPFAM" id="SSF55729">
    <property type="entry name" value="Acyl-CoA N-acyltransferases (Nat)"/>
    <property type="match status" value="1"/>
</dbReference>
<sequence>MRLDFLFDHIGNLAEVQESAIRLQLASYFTKHINNDFLAVLAETKDSVISTAFLVVDERPANPIFTPGKTGTLLNVFTYPKCRRMGFAKKVIESIIEEAKQLGVSSIDLLTTQDGKPLYEKLGFTTYQLICRRVIFQHA</sequence>
<dbReference type="STRING" id="476652.DEAC_c44040"/>
<dbReference type="GO" id="GO:0016747">
    <property type="term" value="F:acyltransferase activity, transferring groups other than amino-acyl groups"/>
    <property type="evidence" value="ECO:0007669"/>
    <property type="project" value="InterPro"/>
</dbReference>
<name>A0A0J1FJS0_9FIRM</name>
<keyword evidence="3" id="KW-1185">Reference proteome</keyword>
<dbReference type="RefSeq" id="WP_053006572.1">
    <property type="nucleotide sequence ID" value="NZ_LDZY01000033.1"/>
</dbReference>
<dbReference type="Pfam" id="PF00583">
    <property type="entry name" value="Acetyltransf_1"/>
    <property type="match status" value="1"/>
</dbReference>
<evidence type="ECO:0000313" key="3">
    <source>
        <dbReference type="Proteomes" id="UP000036356"/>
    </source>
</evidence>
<dbReference type="AlphaFoldDB" id="A0A0J1FJS0"/>
<dbReference type="PATRIC" id="fig|476652.3.peg.4684"/>
<comment type="caution">
    <text evidence="2">The sequence shown here is derived from an EMBL/GenBank/DDBJ whole genome shotgun (WGS) entry which is preliminary data.</text>
</comment>
<feature type="domain" description="N-acetyltransferase" evidence="1">
    <location>
        <begin position="1"/>
        <end position="139"/>
    </location>
</feature>
<dbReference type="PROSITE" id="PS51186">
    <property type="entry name" value="GNAT"/>
    <property type="match status" value="1"/>
</dbReference>
<dbReference type="EMBL" id="LDZY01000033">
    <property type="protein sequence ID" value="KLU63677.1"/>
    <property type="molecule type" value="Genomic_DNA"/>
</dbReference>
<protein>
    <submittedName>
        <fullName evidence="2">Acetyltransferase (GNAT) family protein</fullName>
    </submittedName>
</protein>
<dbReference type="InterPro" id="IPR000182">
    <property type="entry name" value="GNAT_dom"/>
</dbReference>
<dbReference type="InterPro" id="IPR016181">
    <property type="entry name" value="Acyl_CoA_acyltransferase"/>
</dbReference>
<keyword evidence="2" id="KW-0808">Transferase</keyword>
<dbReference type="Gene3D" id="3.40.630.30">
    <property type="match status" value="1"/>
</dbReference>
<accession>A0A0J1FJS0</accession>
<proteinExistence type="predicted"/>
<evidence type="ECO:0000313" key="2">
    <source>
        <dbReference type="EMBL" id="KLU63677.1"/>
    </source>
</evidence>
<organism evidence="2 3">
    <name type="scientific">Desulfosporosinus acididurans</name>
    <dbReference type="NCBI Taxonomy" id="476652"/>
    <lineage>
        <taxon>Bacteria</taxon>
        <taxon>Bacillati</taxon>
        <taxon>Bacillota</taxon>
        <taxon>Clostridia</taxon>
        <taxon>Eubacteriales</taxon>
        <taxon>Desulfitobacteriaceae</taxon>
        <taxon>Desulfosporosinus</taxon>
    </lineage>
</organism>
<dbReference type="Proteomes" id="UP000036356">
    <property type="component" value="Unassembled WGS sequence"/>
</dbReference>